<feature type="non-terminal residue" evidence="2">
    <location>
        <position position="1"/>
    </location>
</feature>
<comment type="similarity">
    <text evidence="1">Belongs to the SNF7 family.</text>
</comment>
<evidence type="ECO:0000313" key="3">
    <source>
        <dbReference type="Proteomes" id="UP000517892"/>
    </source>
</evidence>
<dbReference type="EMBL" id="VYZI01000041">
    <property type="protein sequence ID" value="NWR70668.1"/>
    <property type="molecule type" value="Genomic_DNA"/>
</dbReference>
<evidence type="ECO:0000256" key="1">
    <source>
        <dbReference type="ARBA" id="ARBA00006190"/>
    </source>
</evidence>
<keyword evidence="3" id="KW-1185">Reference proteome</keyword>
<comment type="caution">
    <text evidence="2">The sequence shown here is derived from an EMBL/GenBank/DDBJ whole genome shotgun (WGS) entry which is preliminary data.</text>
</comment>
<dbReference type="PANTHER" id="PTHR10476">
    <property type="entry name" value="CHARGED MULTIVESICULAR BODY PROTEIN"/>
    <property type="match status" value="1"/>
</dbReference>
<evidence type="ECO:0000313" key="2">
    <source>
        <dbReference type="EMBL" id="NWR70668.1"/>
    </source>
</evidence>
<dbReference type="OrthoDB" id="10266568at2759"/>
<dbReference type="AlphaFoldDB" id="A0A7K4ZID7"/>
<dbReference type="Pfam" id="PF03357">
    <property type="entry name" value="Snf7"/>
    <property type="match status" value="1"/>
</dbReference>
<organism evidence="2 3">
    <name type="scientific">Centropus unirufus</name>
    <dbReference type="NCBI Taxonomy" id="1118519"/>
    <lineage>
        <taxon>Eukaryota</taxon>
        <taxon>Metazoa</taxon>
        <taxon>Chordata</taxon>
        <taxon>Craniata</taxon>
        <taxon>Vertebrata</taxon>
        <taxon>Euteleostomi</taxon>
        <taxon>Archelosauria</taxon>
        <taxon>Archosauria</taxon>
        <taxon>Dinosauria</taxon>
        <taxon>Saurischia</taxon>
        <taxon>Theropoda</taxon>
        <taxon>Coelurosauria</taxon>
        <taxon>Aves</taxon>
        <taxon>Neognathae</taxon>
        <taxon>Neoaves</taxon>
        <taxon>Otidimorphae</taxon>
        <taxon>Cuculiformes</taxon>
        <taxon>Centropidae</taxon>
        <taxon>Centropus</taxon>
    </lineage>
</organism>
<dbReference type="InterPro" id="IPR005024">
    <property type="entry name" value="Snf7_fam"/>
</dbReference>
<reference evidence="2 3" key="1">
    <citation type="submission" date="2019-09" db="EMBL/GenBank/DDBJ databases">
        <title>Bird 10,000 Genomes (B10K) Project - Family phase.</title>
        <authorList>
            <person name="Zhang G."/>
        </authorList>
    </citation>
    <scope>NUCLEOTIDE SEQUENCE [LARGE SCALE GENOMIC DNA]</scope>
    <source>
        <strain evidence="2">B10K-DU-017-25</strain>
        <tissue evidence="2">Mixed tissue sample</tissue>
    </source>
</reference>
<dbReference type="GO" id="GO:0007034">
    <property type="term" value="P:vacuolar transport"/>
    <property type="evidence" value="ECO:0007669"/>
    <property type="project" value="InterPro"/>
</dbReference>
<protein>
    <submittedName>
        <fullName evidence="2">CHM1B protein</fullName>
    </submittedName>
</protein>
<name>A0A7K4ZID7_9AVES</name>
<dbReference type="Gene3D" id="6.10.140.1230">
    <property type="match status" value="1"/>
</dbReference>
<gene>
    <name evidence="2" type="primary">Chmp1b_1</name>
    <name evidence="2" type="ORF">CENUNI_R14589</name>
</gene>
<dbReference type="Proteomes" id="UP000517892">
    <property type="component" value="Unassembled WGS sequence"/>
</dbReference>
<feature type="non-terminal residue" evidence="2">
    <location>
        <position position="179"/>
    </location>
</feature>
<proteinExistence type="inferred from homology"/>
<sequence length="179" mass="19334">SSRKCDQEEKAEKAKVKRAMQKGDVEAARIHAENAIRQKNRAGCFLRLSTRLEAAAAWAQAAVAVGKAMKSMAAVMKAMDATLKSRNVEKISALVEKVEHQLEALGTQARETGEAMSSSTVRGTPQDQVDMLLREMADQAGLDLSMELPQGQTGAVGTSIASAEQDELSQRLAHLRDEV</sequence>
<accession>A0A7K4ZID7</accession>